<evidence type="ECO:0000313" key="2">
    <source>
        <dbReference type="EMBL" id="JAD27890.1"/>
    </source>
</evidence>
<keyword evidence="1" id="KW-1133">Transmembrane helix</keyword>
<evidence type="ECO:0000256" key="1">
    <source>
        <dbReference type="SAM" id="Phobius"/>
    </source>
</evidence>
<organism evidence="2">
    <name type="scientific">Arundo donax</name>
    <name type="common">Giant reed</name>
    <name type="synonym">Donax arundinaceus</name>
    <dbReference type="NCBI Taxonomy" id="35708"/>
    <lineage>
        <taxon>Eukaryota</taxon>
        <taxon>Viridiplantae</taxon>
        <taxon>Streptophyta</taxon>
        <taxon>Embryophyta</taxon>
        <taxon>Tracheophyta</taxon>
        <taxon>Spermatophyta</taxon>
        <taxon>Magnoliopsida</taxon>
        <taxon>Liliopsida</taxon>
        <taxon>Poales</taxon>
        <taxon>Poaceae</taxon>
        <taxon>PACMAD clade</taxon>
        <taxon>Arundinoideae</taxon>
        <taxon>Arundineae</taxon>
        <taxon>Arundo</taxon>
    </lineage>
</organism>
<accession>A0A0A8YTI3</accession>
<sequence>MLQEIIICCMHHPRILPMINLVILFFWIIMLLANRTVIELPMTR</sequence>
<feature type="transmembrane region" description="Helical" evidence="1">
    <location>
        <begin position="15"/>
        <end position="34"/>
    </location>
</feature>
<proteinExistence type="predicted"/>
<protein>
    <submittedName>
        <fullName evidence="2">Uncharacterized protein</fullName>
    </submittedName>
</protein>
<keyword evidence="1" id="KW-0472">Membrane</keyword>
<name>A0A0A8YTI3_ARUDO</name>
<reference evidence="2" key="2">
    <citation type="journal article" date="2015" name="Data Brief">
        <title>Shoot transcriptome of the giant reed, Arundo donax.</title>
        <authorList>
            <person name="Barrero R.A."/>
            <person name="Guerrero F.D."/>
            <person name="Moolhuijzen P."/>
            <person name="Goolsby J.A."/>
            <person name="Tidwell J."/>
            <person name="Bellgard S.E."/>
            <person name="Bellgard M.I."/>
        </authorList>
    </citation>
    <scope>NUCLEOTIDE SEQUENCE</scope>
    <source>
        <tissue evidence="2">Shoot tissue taken approximately 20 cm above the soil surface</tissue>
    </source>
</reference>
<dbReference type="EMBL" id="GBRH01270005">
    <property type="protein sequence ID" value="JAD27890.1"/>
    <property type="molecule type" value="Transcribed_RNA"/>
</dbReference>
<reference evidence="2" key="1">
    <citation type="submission" date="2014-09" db="EMBL/GenBank/DDBJ databases">
        <authorList>
            <person name="Magalhaes I.L.F."/>
            <person name="Oliveira U."/>
            <person name="Santos F.R."/>
            <person name="Vidigal T.H.D.A."/>
            <person name="Brescovit A.D."/>
            <person name="Santos A.J."/>
        </authorList>
    </citation>
    <scope>NUCLEOTIDE SEQUENCE</scope>
    <source>
        <tissue evidence="2">Shoot tissue taken approximately 20 cm above the soil surface</tissue>
    </source>
</reference>
<dbReference type="AlphaFoldDB" id="A0A0A8YTI3"/>
<keyword evidence="1" id="KW-0812">Transmembrane</keyword>